<dbReference type="AlphaFoldDB" id="A0AA35K8J1"/>
<accession>A0AA35K8J1</accession>
<proteinExistence type="predicted"/>
<dbReference type="EMBL" id="OX395129">
    <property type="protein sequence ID" value="CAI5772293.1"/>
    <property type="molecule type" value="Genomic_DNA"/>
</dbReference>
<organism evidence="1 2">
    <name type="scientific">Podarcis lilfordi</name>
    <name type="common">Lilford's wall lizard</name>
    <dbReference type="NCBI Taxonomy" id="74358"/>
    <lineage>
        <taxon>Eukaryota</taxon>
        <taxon>Metazoa</taxon>
        <taxon>Chordata</taxon>
        <taxon>Craniata</taxon>
        <taxon>Vertebrata</taxon>
        <taxon>Euteleostomi</taxon>
        <taxon>Lepidosauria</taxon>
        <taxon>Squamata</taxon>
        <taxon>Bifurcata</taxon>
        <taxon>Unidentata</taxon>
        <taxon>Episquamata</taxon>
        <taxon>Laterata</taxon>
        <taxon>Lacertibaenia</taxon>
        <taxon>Lacertidae</taxon>
        <taxon>Podarcis</taxon>
    </lineage>
</organism>
<evidence type="ECO:0000313" key="1">
    <source>
        <dbReference type="EMBL" id="CAI5772293.1"/>
    </source>
</evidence>
<gene>
    <name evidence="1" type="ORF">PODLI_1B024903</name>
</gene>
<name>A0AA35K8J1_9SAUR</name>
<keyword evidence="2" id="KW-1185">Reference proteome</keyword>
<protein>
    <submittedName>
        <fullName evidence="1">Uncharacterized protein</fullName>
    </submittedName>
</protein>
<reference evidence="1" key="1">
    <citation type="submission" date="2022-12" db="EMBL/GenBank/DDBJ databases">
        <authorList>
            <person name="Alioto T."/>
            <person name="Alioto T."/>
            <person name="Gomez Garrido J."/>
        </authorList>
    </citation>
    <scope>NUCLEOTIDE SEQUENCE</scope>
</reference>
<sequence>MFIGQLLRFIKMGEGTIQRELCLTEHLRNGWDMVHSLQQNKFPADRVQCSIHCAVLNCHWFPEVSSPQYEICCQEKVVTFLYLQNFQGAGKGSAMGIYMGSSKYIRNLWLQLVHFHSEPKQLNFQRN</sequence>
<dbReference type="Proteomes" id="UP001178461">
    <property type="component" value="Chromosome 4"/>
</dbReference>
<evidence type="ECO:0000313" key="2">
    <source>
        <dbReference type="Proteomes" id="UP001178461"/>
    </source>
</evidence>